<evidence type="ECO:0000256" key="4">
    <source>
        <dbReference type="PIRNR" id="PIRNR000446"/>
    </source>
</evidence>
<gene>
    <name evidence="7" type="primary">fabD</name>
    <name evidence="7" type="ORF">OL234_07475</name>
</gene>
<dbReference type="InterPro" id="IPR001227">
    <property type="entry name" value="Ac_transferase_dom_sf"/>
</dbReference>
<feature type="domain" description="Malonyl-CoA:ACP transacylase (MAT)" evidence="6">
    <location>
        <begin position="6"/>
        <end position="304"/>
    </location>
</feature>
<evidence type="ECO:0000256" key="1">
    <source>
        <dbReference type="ARBA" id="ARBA00022679"/>
    </source>
</evidence>
<dbReference type="GO" id="GO:0005829">
    <property type="term" value="C:cytosol"/>
    <property type="evidence" value="ECO:0007669"/>
    <property type="project" value="TreeGrafter"/>
</dbReference>
<dbReference type="InterPro" id="IPR016035">
    <property type="entry name" value="Acyl_Trfase/lysoPLipase"/>
</dbReference>
<proteinExistence type="inferred from homology"/>
<dbReference type="InterPro" id="IPR016036">
    <property type="entry name" value="Malonyl_transacylase_ACP-bd"/>
</dbReference>
<dbReference type="RefSeq" id="WP_275468621.1">
    <property type="nucleotide sequence ID" value="NZ_CP110232.1"/>
</dbReference>
<dbReference type="GO" id="GO:0004314">
    <property type="term" value="F:[acyl-carrier-protein] S-malonyltransferase activity"/>
    <property type="evidence" value="ECO:0007669"/>
    <property type="project" value="UniProtKB-EC"/>
</dbReference>
<dbReference type="EMBL" id="CP110232">
    <property type="protein sequence ID" value="WEG72818.1"/>
    <property type="molecule type" value="Genomic_DNA"/>
</dbReference>
<dbReference type="PANTHER" id="PTHR42681">
    <property type="entry name" value="MALONYL-COA-ACYL CARRIER PROTEIN TRANSACYLASE, MITOCHONDRIAL"/>
    <property type="match status" value="1"/>
</dbReference>
<reference evidence="7" key="1">
    <citation type="submission" date="2022-10" db="EMBL/GenBank/DDBJ databases">
        <title>Vagococcus sp. isolated from poultry meat.</title>
        <authorList>
            <person name="Johansson P."/>
            <person name="Bjorkroth J."/>
        </authorList>
    </citation>
    <scope>NUCLEOTIDE SEQUENCE</scope>
    <source>
        <strain evidence="7">STAA11</strain>
    </source>
</reference>
<feature type="active site" evidence="5">
    <location>
        <position position="90"/>
    </location>
</feature>
<organism evidence="7 8">
    <name type="scientific">Vagococcus intermedius</name>
    <dbReference type="NCBI Taxonomy" id="2991418"/>
    <lineage>
        <taxon>Bacteria</taxon>
        <taxon>Bacillati</taxon>
        <taxon>Bacillota</taxon>
        <taxon>Bacilli</taxon>
        <taxon>Lactobacillales</taxon>
        <taxon>Enterococcaceae</taxon>
        <taxon>Vagococcus</taxon>
    </lineage>
</organism>
<evidence type="ECO:0000313" key="7">
    <source>
        <dbReference type="EMBL" id="WEG72818.1"/>
    </source>
</evidence>
<dbReference type="InterPro" id="IPR004410">
    <property type="entry name" value="Malonyl_CoA-ACP_transAc_FabD"/>
</dbReference>
<dbReference type="Gene3D" id="3.40.366.10">
    <property type="entry name" value="Malonyl-Coenzyme A Acyl Carrier Protein, domain 2"/>
    <property type="match status" value="1"/>
</dbReference>
<dbReference type="SMART" id="SM00827">
    <property type="entry name" value="PKS_AT"/>
    <property type="match status" value="1"/>
</dbReference>
<dbReference type="InterPro" id="IPR050858">
    <property type="entry name" value="Mal-CoA-ACP_Trans/PKS_FabD"/>
</dbReference>
<dbReference type="GO" id="GO:0006633">
    <property type="term" value="P:fatty acid biosynthetic process"/>
    <property type="evidence" value="ECO:0007669"/>
    <property type="project" value="TreeGrafter"/>
</dbReference>
<evidence type="ECO:0000256" key="5">
    <source>
        <dbReference type="PIRSR" id="PIRSR000446-1"/>
    </source>
</evidence>
<dbReference type="Pfam" id="PF00698">
    <property type="entry name" value="Acyl_transf_1"/>
    <property type="match status" value="1"/>
</dbReference>
<dbReference type="SUPFAM" id="SSF52151">
    <property type="entry name" value="FabD/lysophospholipase-like"/>
    <property type="match status" value="1"/>
</dbReference>
<dbReference type="PIRSF" id="PIRSF000446">
    <property type="entry name" value="Mct"/>
    <property type="match status" value="1"/>
</dbReference>
<dbReference type="NCBIfam" id="TIGR00128">
    <property type="entry name" value="fabD"/>
    <property type="match status" value="1"/>
</dbReference>
<dbReference type="PANTHER" id="PTHR42681:SF1">
    <property type="entry name" value="MALONYL-COA-ACYL CARRIER PROTEIN TRANSACYLASE, MITOCHONDRIAL"/>
    <property type="match status" value="1"/>
</dbReference>
<comment type="similarity">
    <text evidence="4">Belongs to the fabD family.</text>
</comment>
<dbReference type="AlphaFoldDB" id="A0AAF0CTV1"/>
<sequence length="314" mass="34201">MTIAFVFNGQGAQYQGMGKELYDDYLEIRATFEEASKTLGFNLEQICFEENNCLNETRYTQPAILTVSVAISRLLINKFGIKPAYVAGLSLGEYSALVVSGRLSFSDALKIVQQRGKFMTEAVPNNQGSMMAVMGLSSDRIASICQLVSSKGLVAPANYNMPNQTVISGELEALAFAKTLLKEAGAKAVIPLNVSGPFHTPLLEPAAKQLEQELTHYQFAKSDIPLISNVTGEVITAENCQSLLVQQVKSPVLWQKSVETLSNEGVSVFIEIGPGTALSHFIKKITKGKTIYNVEKTTHLTELVELKNKGDLIC</sequence>
<keyword evidence="8" id="KW-1185">Reference proteome</keyword>
<dbReference type="Proteomes" id="UP001179647">
    <property type="component" value="Chromosome"/>
</dbReference>
<dbReference type="InterPro" id="IPR014043">
    <property type="entry name" value="Acyl_transferase_dom"/>
</dbReference>
<evidence type="ECO:0000256" key="3">
    <source>
        <dbReference type="ARBA" id="ARBA00048462"/>
    </source>
</evidence>
<name>A0AAF0CTV1_9ENTE</name>
<dbReference type="EC" id="2.3.1.39" evidence="4"/>
<keyword evidence="2 4" id="KW-0012">Acyltransferase</keyword>
<dbReference type="KEGG" id="vie:OL234_07475"/>
<dbReference type="FunFam" id="3.30.70.250:FF:000001">
    <property type="entry name" value="Malonyl CoA-acyl carrier protein transacylase"/>
    <property type="match status" value="1"/>
</dbReference>
<evidence type="ECO:0000313" key="8">
    <source>
        <dbReference type="Proteomes" id="UP001179647"/>
    </source>
</evidence>
<evidence type="ECO:0000259" key="6">
    <source>
        <dbReference type="SMART" id="SM00827"/>
    </source>
</evidence>
<comment type="catalytic activity">
    <reaction evidence="3 4">
        <text>holo-[ACP] + malonyl-CoA = malonyl-[ACP] + CoA</text>
        <dbReference type="Rhea" id="RHEA:41792"/>
        <dbReference type="Rhea" id="RHEA-COMP:9623"/>
        <dbReference type="Rhea" id="RHEA-COMP:9685"/>
        <dbReference type="ChEBI" id="CHEBI:57287"/>
        <dbReference type="ChEBI" id="CHEBI:57384"/>
        <dbReference type="ChEBI" id="CHEBI:64479"/>
        <dbReference type="ChEBI" id="CHEBI:78449"/>
        <dbReference type="EC" id="2.3.1.39"/>
    </reaction>
</comment>
<protein>
    <recommendedName>
        <fullName evidence="4">Malonyl CoA-acyl carrier protein transacylase</fullName>
        <ecNumber evidence="4">2.3.1.39</ecNumber>
    </recommendedName>
</protein>
<dbReference type="SUPFAM" id="SSF55048">
    <property type="entry name" value="Probable ACP-binding domain of malonyl-CoA ACP transacylase"/>
    <property type="match status" value="1"/>
</dbReference>
<accession>A0AAF0CTV1</accession>
<dbReference type="Gene3D" id="3.30.70.250">
    <property type="entry name" value="Malonyl-CoA ACP transacylase, ACP-binding"/>
    <property type="match status" value="1"/>
</dbReference>
<feature type="active site" evidence="5">
    <location>
        <position position="199"/>
    </location>
</feature>
<keyword evidence="1 4" id="KW-0808">Transferase</keyword>
<dbReference type="InterPro" id="IPR024925">
    <property type="entry name" value="Malonyl_CoA-ACP_transAc"/>
</dbReference>
<evidence type="ECO:0000256" key="2">
    <source>
        <dbReference type="ARBA" id="ARBA00023315"/>
    </source>
</evidence>